<accession>A0ABV0XRN4</accession>
<name>A0ABV0XRN4_9TELE</name>
<keyword evidence="1" id="KW-1133">Transmembrane helix</keyword>
<proteinExistence type="predicted"/>
<reference evidence="2 3" key="1">
    <citation type="submission" date="2021-06" db="EMBL/GenBank/DDBJ databases">
        <authorList>
            <person name="Palmer J.M."/>
        </authorList>
    </citation>
    <scope>NUCLEOTIDE SEQUENCE [LARGE SCALE GENOMIC DNA]</scope>
    <source>
        <strain evidence="2 3">AS_MEX2019</strain>
        <tissue evidence="2">Muscle</tissue>
    </source>
</reference>
<evidence type="ECO:0000313" key="3">
    <source>
        <dbReference type="Proteomes" id="UP001469553"/>
    </source>
</evidence>
<gene>
    <name evidence="2" type="ORF">AMECASPLE_018355</name>
</gene>
<evidence type="ECO:0000256" key="1">
    <source>
        <dbReference type="SAM" id="Phobius"/>
    </source>
</evidence>
<evidence type="ECO:0000313" key="2">
    <source>
        <dbReference type="EMBL" id="MEQ2284125.1"/>
    </source>
</evidence>
<dbReference type="Proteomes" id="UP001469553">
    <property type="component" value="Unassembled WGS sequence"/>
</dbReference>
<sequence>MFAVSPTKKWDFLMFWSCQSCIKDRYLAISWCSQLIGIQSADSVMDGHVLVGLQLCQTLSIELCVTFKAWHIILEPNHDLNSSITSFLNCLLCPLVFMMLFVL</sequence>
<organism evidence="2 3">
    <name type="scientific">Ameca splendens</name>
    <dbReference type="NCBI Taxonomy" id="208324"/>
    <lineage>
        <taxon>Eukaryota</taxon>
        <taxon>Metazoa</taxon>
        <taxon>Chordata</taxon>
        <taxon>Craniata</taxon>
        <taxon>Vertebrata</taxon>
        <taxon>Euteleostomi</taxon>
        <taxon>Actinopterygii</taxon>
        <taxon>Neopterygii</taxon>
        <taxon>Teleostei</taxon>
        <taxon>Neoteleostei</taxon>
        <taxon>Acanthomorphata</taxon>
        <taxon>Ovalentaria</taxon>
        <taxon>Atherinomorphae</taxon>
        <taxon>Cyprinodontiformes</taxon>
        <taxon>Goodeidae</taxon>
        <taxon>Ameca</taxon>
    </lineage>
</organism>
<comment type="caution">
    <text evidence="2">The sequence shown here is derived from an EMBL/GenBank/DDBJ whole genome shotgun (WGS) entry which is preliminary data.</text>
</comment>
<dbReference type="EMBL" id="JAHRIP010010828">
    <property type="protein sequence ID" value="MEQ2284125.1"/>
    <property type="molecule type" value="Genomic_DNA"/>
</dbReference>
<feature type="transmembrane region" description="Helical" evidence="1">
    <location>
        <begin position="84"/>
        <end position="102"/>
    </location>
</feature>
<keyword evidence="1" id="KW-0812">Transmembrane</keyword>
<protein>
    <submittedName>
        <fullName evidence="2">Uncharacterized protein</fullName>
    </submittedName>
</protein>
<keyword evidence="3" id="KW-1185">Reference proteome</keyword>
<keyword evidence="1" id="KW-0472">Membrane</keyword>